<dbReference type="STRING" id="314265.R2601_00495"/>
<sequence>MSFVFDRNFDAEFDAARRGEEPVIGAVFTRAQFEEAVANARREGFEAGVAQGQTETLQATEASASQRQLSALEAVTPALRQLIDDADRHHATLEGQMVGFVLEVFEQLAPDVSATLATGQAEREAKNAVRMALGSAVLRIWFAPGAVESSGAEVQHAARIAGLGGRIDIKADPDLGPGDVRAEWDHGVMAYSFKDICARILSSLGQTRDEIDRSLEQDRQESRT</sequence>
<dbReference type="GO" id="GO:0015031">
    <property type="term" value="P:protein transport"/>
    <property type="evidence" value="ECO:0007669"/>
    <property type="project" value="UniProtKB-KW"/>
</dbReference>
<dbReference type="AlphaFoldDB" id="Q0FMH3"/>
<keyword evidence="2" id="KW-0653">Protein transport</keyword>
<gene>
    <name evidence="3" type="ORF">R2601_00495</name>
</gene>
<dbReference type="RefSeq" id="WP_007803991.1">
    <property type="nucleotide sequence ID" value="NZ_DS022280.1"/>
</dbReference>
<organism evidence="3 4">
    <name type="scientific">Salipiger bermudensis (strain DSM 26914 / JCM 13377 / KCTC 12554 / HTCC2601)</name>
    <name type="common">Pelagibaca bermudensis</name>
    <dbReference type="NCBI Taxonomy" id="314265"/>
    <lineage>
        <taxon>Bacteria</taxon>
        <taxon>Pseudomonadati</taxon>
        <taxon>Pseudomonadota</taxon>
        <taxon>Alphaproteobacteria</taxon>
        <taxon>Rhodobacterales</taxon>
        <taxon>Roseobacteraceae</taxon>
        <taxon>Salipiger</taxon>
    </lineage>
</organism>
<comment type="caution">
    <text evidence="3">The sequence shown here is derived from an EMBL/GenBank/DDBJ whole genome shotgun (WGS) entry which is preliminary data.</text>
</comment>
<dbReference type="OrthoDB" id="7873045at2"/>
<keyword evidence="4" id="KW-1185">Reference proteome</keyword>
<dbReference type="EMBL" id="AATQ01000027">
    <property type="protein sequence ID" value="EAU45425.1"/>
    <property type="molecule type" value="Genomic_DNA"/>
</dbReference>
<evidence type="ECO:0000313" key="4">
    <source>
        <dbReference type="Proteomes" id="UP000006230"/>
    </source>
</evidence>
<dbReference type="InterPro" id="IPR051472">
    <property type="entry name" value="T3SS_Stator/FliH"/>
</dbReference>
<evidence type="ECO:0000313" key="3">
    <source>
        <dbReference type="EMBL" id="EAU45425.1"/>
    </source>
</evidence>
<proteinExistence type="predicted"/>
<accession>Q0FMH3</accession>
<dbReference type="eggNOG" id="COG1317">
    <property type="taxonomic scope" value="Bacteria"/>
</dbReference>
<evidence type="ECO:0000256" key="2">
    <source>
        <dbReference type="ARBA" id="ARBA00022927"/>
    </source>
</evidence>
<dbReference type="GO" id="GO:0005829">
    <property type="term" value="C:cytosol"/>
    <property type="evidence" value="ECO:0007669"/>
    <property type="project" value="TreeGrafter"/>
</dbReference>
<name>Q0FMH3_SALBH</name>
<dbReference type="PANTHER" id="PTHR34982">
    <property type="entry name" value="YOP PROTEINS TRANSLOCATION PROTEIN L"/>
    <property type="match status" value="1"/>
</dbReference>
<protein>
    <submittedName>
        <fullName evidence="3">FlbE protein</fullName>
    </submittedName>
</protein>
<reference evidence="3 4" key="1">
    <citation type="journal article" date="2010" name="J. Bacteriol.">
        <title>Genome sequences of Pelagibaca bermudensis HTCC2601T and Maritimibacter alkaliphilus HTCC2654T, the type strains of two marine Roseobacter genera.</title>
        <authorList>
            <person name="Thrash J.C."/>
            <person name="Cho J.C."/>
            <person name="Ferriera S."/>
            <person name="Johnson J."/>
            <person name="Vergin K.L."/>
            <person name="Giovannoni S.J."/>
        </authorList>
    </citation>
    <scope>NUCLEOTIDE SEQUENCE [LARGE SCALE GENOMIC DNA]</scope>
    <source>
        <strain evidence="4">DSM 26914 / JCM 13377 / KCTC 12554 / HTCC2601</strain>
    </source>
</reference>
<evidence type="ECO:0000256" key="1">
    <source>
        <dbReference type="ARBA" id="ARBA00022448"/>
    </source>
</evidence>
<dbReference type="PANTHER" id="PTHR34982:SF1">
    <property type="entry name" value="FLAGELLAR ASSEMBLY PROTEIN FLIH"/>
    <property type="match status" value="1"/>
</dbReference>
<dbReference type="HOGENOM" id="CLU_107567_0_0_5"/>
<keyword evidence="1" id="KW-0813">Transport</keyword>
<dbReference type="Proteomes" id="UP000006230">
    <property type="component" value="Unassembled WGS sequence"/>
</dbReference>